<gene>
    <name evidence="2" type="ORF">NDU88_000989</name>
</gene>
<name>A0AAV7U821_PLEWA</name>
<protein>
    <submittedName>
        <fullName evidence="2">Uncharacterized protein</fullName>
    </submittedName>
</protein>
<evidence type="ECO:0000313" key="3">
    <source>
        <dbReference type="Proteomes" id="UP001066276"/>
    </source>
</evidence>
<comment type="caution">
    <text evidence="2">The sequence shown here is derived from an EMBL/GenBank/DDBJ whole genome shotgun (WGS) entry which is preliminary data.</text>
</comment>
<dbReference type="Proteomes" id="UP001066276">
    <property type="component" value="Chromosome 3_1"/>
</dbReference>
<feature type="region of interest" description="Disordered" evidence="1">
    <location>
        <begin position="1"/>
        <end position="70"/>
    </location>
</feature>
<evidence type="ECO:0000313" key="2">
    <source>
        <dbReference type="EMBL" id="KAJ1184179.1"/>
    </source>
</evidence>
<keyword evidence="3" id="KW-1185">Reference proteome</keyword>
<feature type="compositionally biased region" description="Basic and acidic residues" evidence="1">
    <location>
        <begin position="61"/>
        <end position="70"/>
    </location>
</feature>
<dbReference type="EMBL" id="JANPWB010000005">
    <property type="protein sequence ID" value="KAJ1184179.1"/>
    <property type="molecule type" value="Genomic_DNA"/>
</dbReference>
<evidence type="ECO:0000256" key="1">
    <source>
        <dbReference type="SAM" id="MobiDB-lite"/>
    </source>
</evidence>
<sequence length="70" mass="7373">MLSNIPRPGRPEQTDEAVRPGPDGKEMRTRASEEPSGPTIAAAAPCAQVRNDPSAAGGDGEEPRTHPRMP</sequence>
<accession>A0AAV7U821</accession>
<organism evidence="2 3">
    <name type="scientific">Pleurodeles waltl</name>
    <name type="common">Iberian ribbed newt</name>
    <dbReference type="NCBI Taxonomy" id="8319"/>
    <lineage>
        <taxon>Eukaryota</taxon>
        <taxon>Metazoa</taxon>
        <taxon>Chordata</taxon>
        <taxon>Craniata</taxon>
        <taxon>Vertebrata</taxon>
        <taxon>Euteleostomi</taxon>
        <taxon>Amphibia</taxon>
        <taxon>Batrachia</taxon>
        <taxon>Caudata</taxon>
        <taxon>Salamandroidea</taxon>
        <taxon>Salamandridae</taxon>
        <taxon>Pleurodelinae</taxon>
        <taxon>Pleurodeles</taxon>
    </lineage>
</organism>
<dbReference type="AlphaFoldDB" id="A0AAV7U821"/>
<feature type="compositionally biased region" description="Basic and acidic residues" evidence="1">
    <location>
        <begin position="9"/>
        <end position="33"/>
    </location>
</feature>
<reference evidence="2" key="1">
    <citation type="journal article" date="2022" name="bioRxiv">
        <title>Sequencing and chromosome-scale assembly of the giantPleurodeles waltlgenome.</title>
        <authorList>
            <person name="Brown T."/>
            <person name="Elewa A."/>
            <person name="Iarovenko S."/>
            <person name="Subramanian E."/>
            <person name="Araus A.J."/>
            <person name="Petzold A."/>
            <person name="Susuki M."/>
            <person name="Suzuki K.-i.T."/>
            <person name="Hayashi T."/>
            <person name="Toyoda A."/>
            <person name="Oliveira C."/>
            <person name="Osipova E."/>
            <person name="Leigh N.D."/>
            <person name="Simon A."/>
            <person name="Yun M.H."/>
        </authorList>
    </citation>
    <scope>NUCLEOTIDE SEQUENCE</scope>
    <source>
        <strain evidence="2">20211129_DDA</strain>
        <tissue evidence="2">Liver</tissue>
    </source>
</reference>
<proteinExistence type="predicted"/>